<protein>
    <recommendedName>
        <fullName evidence="3">FMN-binding domain-containing protein</fullName>
    </recommendedName>
</protein>
<name>Q30RB8_SULDN</name>
<evidence type="ECO:0000313" key="1">
    <source>
        <dbReference type="EMBL" id="ABB44463.1"/>
    </source>
</evidence>
<dbReference type="EMBL" id="CP000153">
    <property type="protein sequence ID" value="ABB44463.1"/>
    <property type="molecule type" value="Genomic_DNA"/>
</dbReference>
<dbReference type="RefSeq" id="WP_011372815.1">
    <property type="nucleotide sequence ID" value="NC_007575.1"/>
</dbReference>
<dbReference type="KEGG" id="tdn:Suden_1185"/>
<evidence type="ECO:0000313" key="2">
    <source>
        <dbReference type="Proteomes" id="UP000002714"/>
    </source>
</evidence>
<sequence>MKHISLFFLIFLALPLSAKLLILPAEAMQKNYGPEATISEENLLLTNAQAQKIQQESKTKLSTNIVKVFKATKNSTTLGYGILINEKVRSKNAVVLYVISDESTLKSIEIVAFNEPMEYLPSKKWVLQLSSTGDVPNTTGATMSAKNIIDGSKKALAIYKEMLKGK</sequence>
<dbReference type="Proteomes" id="UP000002714">
    <property type="component" value="Chromosome"/>
</dbReference>
<dbReference type="HOGENOM" id="CLU_124283_0_0_7"/>
<proteinExistence type="predicted"/>
<reference evidence="1 2" key="1">
    <citation type="journal article" date="2008" name="Appl. Environ. Microbiol.">
        <title>Genome of the epsilonproteobacterial chemolithoautotroph Sulfurimonas denitrificans.</title>
        <authorList>
            <person name="Sievert S.M."/>
            <person name="Scott K.M."/>
            <person name="Klotz M.G."/>
            <person name="Chain P.S.G."/>
            <person name="Hauser L.J."/>
            <person name="Hemp J."/>
            <person name="Huegler M."/>
            <person name="Land M."/>
            <person name="Lapidus A."/>
            <person name="Larimer F.W."/>
            <person name="Lucas S."/>
            <person name="Malfatti S.A."/>
            <person name="Meyer F."/>
            <person name="Paulsen I.T."/>
            <person name="Ren Q."/>
            <person name="Simon J."/>
            <person name="Bailey K."/>
            <person name="Diaz E."/>
            <person name="Fitzpatrick K.A."/>
            <person name="Glover B."/>
            <person name="Gwatney N."/>
            <person name="Korajkic A."/>
            <person name="Long A."/>
            <person name="Mobberley J.M."/>
            <person name="Pantry S.N."/>
            <person name="Pazder G."/>
            <person name="Peterson S."/>
            <person name="Quintanilla J.D."/>
            <person name="Sprinkle R."/>
            <person name="Stephens J."/>
            <person name="Thomas P."/>
            <person name="Vaughn R."/>
            <person name="Weber M.J."/>
            <person name="Wooten L.L."/>
        </authorList>
    </citation>
    <scope>NUCLEOTIDE SEQUENCE [LARGE SCALE GENOMIC DNA]</scope>
    <source>
        <strain evidence="2">ATCC 33889 / DSM 1251</strain>
    </source>
</reference>
<organism evidence="1 2">
    <name type="scientific">Sulfurimonas denitrificans (strain ATCC 33889 / DSM 1251)</name>
    <name type="common">Thiomicrospira denitrificans (strain ATCC 33889 / DSM 1251)</name>
    <dbReference type="NCBI Taxonomy" id="326298"/>
    <lineage>
        <taxon>Bacteria</taxon>
        <taxon>Pseudomonadati</taxon>
        <taxon>Campylobacterota</taxon>
        <taxon>Epsilonproteobacteria</taxon>
        <taxon>Campylobacterales</taxon>
        <taxon>Sulfurimonadaceae</taxon>
        <taxon>Sulfurimonas</taxon>
    </lineage>
</organism>
<accession>Q30RB8</accession>
<keyword evidence="2" id="KW-1185">Reference proteome</keyword>
<evidence type="ECO:0008006" key="3">
    <source>
        <dbReference type="Google" id="ProtNLM"/>
    </source>
</evidence>
<dbReference type="OrthoDB" id="5402013at2"/>
<dbReference type="AlphaFoldDB" id="Q30RB8"/>
<dbReference type="STRING" id="326298.Suden_1185"/>
<gene>
    <name evidence="1" type="ordered locus">Suden_1185</name>
</gene>
<dbReference type="eggNOG" id="COG4659">
    <property type="taxonomic scope" value="Bacteria"/>
</dbReference>